<evidence type="ECO:0000259" key="2">
    <source>
        <dbReference type="Pfam" id="PF07811"/>
    </source>
</evidence>
<feature type="domain" description="TadE-like" evidence="2">
    <location>
        <begin position="22"/>
        <end position="64"/>
    </location>
</feature>
<accession>A0ABQ5US05</accession>
<keyword evidence="4" id="KW-1185">Reference proteome</keyword>
<dbReference type="Proteomes" id="UP001161405">
    <property type="component" value="Unassembled WGS sequence"/>
</dbReference>
<dbReference type="RefSeq" id="WP_284363604.1">
    <property type="nucleotide sequence ID" value="NZ_BSNI01000002.1"/>
</dbReference>
<keyword evidence="1" id="KW-1133">Transmembrane helix</keyword>
<reference evidence="3" key="2">
    <citation type="submission" date="2023-01" db="EMBL/GenBank/DDBJ databases">
        <title>Draft genome sequence of Maritalea porphyrae strain NBRC 107169.</title>
        <authorList>
            <person name="Sun Q."/>
            <person name="Mori K."/>
        </authorList>
    </citation>
    <scope>NUCLEOTIDE SEQUENCE</scope>
    <source>
        <strain evidence="3">NBRC 107169</strain>
    </source>
</reference>
<reference evidence="3" key="1">
    <citation type="journal article" date="2014" name="Int. J. Syst. Evol. Microbiol.">
        <title>Complete genome of a new Firmicutes species belonging to the dominant human colonic microbiota ('Ruminococcus bicirculans') reveals two chromosomes and a selective capacity to utilize plant glucans.</title>
        <authorList>
            <consortium name="NISC Comparative Sequencing Program"/>
            <person name="Wegmann U."/>
            <person name="Louis P."/>
            <person name="Goesmann A."/>
            <person name="Henrissat B."/>
            <person name="Duncan S.H."/>
            <person name="Flint H.J."/>
        </authorList>
    </citation>
    <scope>NUCLEOTIDE SEQUENCE</scope>
    <source>
        <strain evidence="3">NBRC 107169</strain>
    </source>
</reference>
<sequence>MITNFRTLFVRSAKNIARREEGATAIEFALLAFPFFALIGAILETGMFLLGSQVFDSAVDDASRAILVGDAKSYNAADFRNEICQHTFGLINCPDIKLRTRPIGSFSAANTSPPVDENGDWILNEKFDPGNSRQVILVEAYYKWNTFLGFDFGFSKYGSATVISAARVFMNEPF</sequence>
<name>A0ABQ5US05_9HYPH</name>
<dbReference type="InterPro" id="IPR012495">
    <property type="entry name" value="TadE-like_dom"/>
</dbReference>
<dbReference type="EMBL" id="BSNI01000002">
    <property type="protein sequence ID" value="GLQ17447.1"/>
    <property type="molecule type" value="Genomic_DNA"/>
</dbReference>
<organism evidence="3 4">
    <name type="scientific">Maritalea porphyrae</name>
    <dbReference type="NCBI Taxonomy" id="880732"/>
    <lineage>
        <taxon>Bacteria</taxon>
        <taxon>Pseudomonadati</taxon>
        <taxon>Pseudomonadota</taxon>
        <taxon>Alphaproteobacteria</taxon>
        <taxon>Hyphomicrobiales</taxon>
        <taxon>Devosiaceae</taxon>
        <taxon>Maritalea</taxon>
    </lineage>
</organism>
<evidence type="ECO:0000256" key="1">
    <source>
        <dbReference type="SAM" id="Phobius"/>
    </source>
</evidence>
<comment type="caution">
    <text evidence="3">The sequence shown here is derived from an EMBL/GenBank/DDBJ whole genome shotgun (WGS) entry which is preliminary data.</text>
</comment>
<dbReference type="Pfam" id="PF07811">
    <property type="entry name" value="TadE"/>
    <property type="match status" value="1"/>
</dbReference>
<proteinExistence type="predicted"/>
<protein>
    <submittedName>
        <fullName evidence="3">Pilus biosynthesis protein TadE</fullName>
    </submittedName>
</protein>
<keyword evidence="1" id="KW-0812">Transmembrane</keyword>
<feature type="transmembrane region" description="Helical" evidence="1">
    <location>
        <begin position="28"/>
        <end position="50"/>
    </location>
</feature>
<evidence type="ECO:0000313" key="3">
    <source>
        <dbReference type="EMBL" id="GLQ17447.1"/>
    </source>
</evidence>
<evidence type="ECO:0000313" key="4">
    <source>
        <dbReference type="Proteomes" id="UP001161405"/>
    </source>
</evidence>
<keyword evidence="1" id="KW-0472">Membrane</keyword>
<gene>
    <name evidence="3" type="ORF">GCM10007879_16960</name>
</gene>